<feature type="region of interest" description="Disordered" evidence="1">
    <location>
        <begin position="494"/>
        <end position="521"/>
    </location>
</feature>
<comment type="caution">
    <text evidence="4">The sequence shown here is derived from an EMBL/GenBank/DDBJ whole genome shotgun (WGS) entry which is preliminary data.</text>
</comment>
<sequence>MSPATQRTASFFQQQPSLYSNLQQNANNSNLQQNANNSTIQQASPTRNTLPPISIPPPQPVSLQSQAALPQASSDSPSKTTRSRWTPEEDNMLRLTVTIFGDRPECWAKIAGYIPDRSNKDCRKRWFHSLDPTLRKGPWTTEEDEILRKNVERYPNCWSKIAKSIPGRTDDQCAKRWRESLDPRIDRREWSPEEDKLLIEKYELHGGQWQEISRFFPGRPGLHCRNRWRKLQRRLVRQQIRVKNFKGVNMSRKESKNSEENDTNDDDASAQSSSSSSTIPASIIDNTVLTPSSSANATTGNLTPIISPQLSSLHQHFTSNTSPLPSPSPLPPSTSIPSAQHLPPITIDVDMQMQLSFLGVQILSENDQLDQSASAAMNIDREEESGGVNQEEQNRQRRQISQQAQQRNQIQHHEHIDNHPHINNQLSRPPQQASASRNLSIAALISPANDLGFVIGDPLHDSLNQTEVIGEDGGSESTGSDAWRMSGVVERGQDLNSNAELRNSSAYGQEAHAWEVEEVRQ</sequence>
<keyword evidence="5" id="KW-1185">Reference proteome</keyword>
<feature type="domain" description="HTH myb-type" evidence="3">
    <location>
        <begin position="187"/>
        <end position="236"/>
    </location>
</feature>
<dbReference type="CDD" id="cd00167">
    <property type="entry name" value="SANT"/>
    <property type="match status" value="3"/>
</dbReference>
<dbReference type="PANTHER" id="PTHR45614">
    <property type="entry name" value="MYB PROTEIN-RELATED"/>
    <property type="match status" value="1"/>
</dbReference>
<feature type="compositionally biased region" description="Low complexity" evidence="1">
    <location>
        <begin position="20"/>
        <end position="38"/>
    </location>
</feature>
<evidence type="ECO:0000313" key="5">
    <source>
        <dbReference type="Proteomes" id="UP000789572"/>
    </source>
</evidence>
<gene>
    <name evidence="4" type="ORF">POCULU_LOCUS8765</name>
</gene>
<dbReference type="PANTHER" id="PTHR45614:SF51">
    <property type="entry name" value="MYB-LIKE DNA-BINDING PROTEIN BAS1"/>
    <property type="match status" value="1"/>
</dbReference>
<feature type="non-terminal residue" evidence="4">
    <location>
        <position position="521"/>
    </location>
</feature>
<accession>A0A9N9D7T4</accession>
<reference evidence="4" key="1">
    <citation type="submission" date="2021-06" db="EMBL/GenBank/DDBJ databases">
        <authorList>
            <person name="Kallberg Y."/>
            <person name="Tangrot J."/>
            <person name="Rosling A."/>
        </authorList>
    </citation>
    <scope>NUCLEOTIDE SEQUENCE</scope>
    <source>
        <strain evidence="4">IA702</strain>
    </source>
</reference>
<dbReference type="SUPFAM" id="SSF46689">
    <property type="entry name" value="Homeodomain-like"/>
    <property type="match status" value="2"/>
</dbReference>
<dbReference type="Gene3D" id="1.10.10.60">
    <property type="entry name" value="Homeodomain-like"/>
    <property type="match status" value="3"/>
</dbReference>
<feature type="region of interest" description="Disordered" evidence="1">
    <location>
        <begin position="382"/>
        <end position="411"/>
    </location>
</feature>
<feature type="domain" description="HTH myb-type" evidence="3">
    <location>
        <begin position="131"/>
        <end position="185"/>
    </location>
</feature>
<feature type="region of interest" description="Disordered" evidence="1">
    <location>
        <begin position="1"/>
        <end position="88"/>
    </location>
</feature>
<organism evidence="4 5">
    <name type="scientific">Paraglomus occultum</name>
    <dbReference type="NCBI Taxonomy" id="144539"/>
    <lineage>
        <taxon>Eukaryota</taxon>
        <taxon>Fungi</taxon>
        <taxon>Fungi incertae sedis</taxon>
        <taxon>Mucoromycota</taxon>
        <taxon>Glomeromycotina</taxon>
        <taxon>Glomeromycetes</taxon>
        <taxon>Paraglomerales</taxon>
        <taxon>Paraglomeraceae</taxon>
        <taxon>Paraglomus</taxon>
    </lineage>
</organism>
<dbReference type="Pfam" id="PF00249">
    <property type="entry name" value="Myb_DNA-binding"/>
    <property type="match status" value="3"/>
</dbReference>
<feature type="domain" description="Myb-like" evidence="2">
    <location>
        <begin position="77"/>
        <end position="130"/>
    </location>
</feature>
<dbReference type="GO" id="GO:0000978">
    <property type="term" value="F:RNA polymerase II cis-regulatory region sequence-specific DNA binding"/>
    <property type="evidence" value="ECO:0007669"/>
    <property type="project" value="TreeGrafter"/>
</dbReference>
<protein>
    <submittedName>
        <fullName evidence="4">5104_t:CDS:1</fullName>
    </submittedName>
</protein>
<proteinExistence type="predicted"/>
<dbReference type="AlphaFoldDB" id="A0A9N9D7T4"/>
<evidence type="ECO:0000259" key="2">
    <source>
        <dbReference type="PROSITE" id="PS50090"/>
    </source>
</evidence>
<dbReference type="InterPro" id="IPR001005">
    <property type="entry name" value="SANT/Myb"/>
</dbReference>
<feature type="compositionally biased region" description="Polar residues" evidence="1">
    <location>
        <begin position="67"/>
        <end position="84"/>
    </location>
</feature>
<dbReference type="PROSITE" id="PS50090">
    <property type="entry name" value="MYB_LIKE"/>
    <property type="match status" value="3"/>
</dbReference>
<dbReference type="OrthoDB" id="2143914at2759"/>
<feature type="region of interest" description="Disordered" evidence="1">
    <location>
        <begin position="246"/>
        <end position="279"/>
    </location>
</feature>
<dbReference type="SMART" id="SM00717">
    <property type="entry name" value="SANT"/>
    <property type="match status" value="3"/>
</dbReference>
<dbReference type="GO" id="GO:0005634">
    <property type="term" value="C:nucleus"/>
    <property type="evidence" value="ECO:0007669"/>
    <property type="project" value="TreeGrafter"/>
</dbReference>
<feature type="compositionally biased region" description="Low complexity" evidence="1">
    <location>
        <begin position="399"/>
        <end position="409"/>
    </location>
</feature>
<feature type="compositionally biased region" description="Polar residues" evidence="1">
    <location>
        <begin position="1"/>
        <end position="19"/>
    </location>
</feature>
<feature type="compositionally biased region" description="Pro residues" evidence="1">
    <location>
        <begin position="324"/>
        <end position="334"/>
    </location>
</feature>
<feature type="compositionally biased region" description="Polar residues" evidence="1">
    <location>
        <begin position="494"/>
        <end position="507"/>
    </location>
</feature>
<feature type="region of interest" description="Disordered" evidence="1">
    <location>
        <begin position="314"/>
        <end position="341"/>
    </location>
</feature>
<dbReference type="InterPro" id="IPR050560">
    <property type="entry name" value="MYB_TF"/>
</dbReference>
<dbReference type="InterPro" id="IPR009057">
    <property type="entry name" value="Homeodomain-like_sf"/>
</dbReference>
<dbReference type="InterPro" id="IPR017930">
    <property type="entry name" value="Myb_dom"/>
</dbReference>
<evidence type="ECO:0000256" key="1">
    <source>
        <dbReference type="SAM" id="MobiDB-lite"/>
    </source>
</evidence>
<name>A0A9N9D7T4_9GLOM</name>
<dbReference type="PROSITE" id="PS51294">
    <property type="entry name" value="HTH_MYB"/>
    <property type="match status" value="3"/>
</dbReference>
<dbReference type="EMBL" id="CAJVPJ010002745">
    <property type="protein sequence ID" value="CAG8628358.1"/>
    <property type="molecule type" value="Genomic_DNA"/>
</dbReference>
<feature type="compositionally biased region" description="Polar residues" evidence="1">
    <location>
        <begin position="39"/>
        <end position="49"/>
    </location>
</feature>
<feature type="domain" description="Myb-like" evidence="2">
    <location>
        <begin position="182"/>
        <end position="232"/>
    </location>
</feature>
<dbReference type="Proteomes" id="UP000789572">
    <property type="component" value="Unassembled WGS sequence"/>
</dbReference>
<feature type="domain" description="HTH myb-type" evidence="3">
    <location>
        <begin position="82"/>
        <end position="126"/>
    </location>
</feature>
<feature type="compositionally biased region" description="Low complexity" evidence="1">
    <location>
        <begin position="269"/>
        <end position="279"/>
    </location>
</feature>
<evidence type="ECO:0000259" key="3">
    <source>
        <dbReference type="PROSITE" id="PS51294"/>
    </source>
</evidence>
<evidence type="ECO:0000313" key="4">
    <source>
        <dbReference type="EMBL" id="CAG8628358.1"/>
    </source>
</evidence>
<dbReference type="GO" id="GO:0000981">
    <property type="term" value="F:DNA-binding transcription factor activity, RNA polymerase II-specific"/>
    <property type="evidence" value="ECO:0007669"/>
    <property type="project" value="TreeGrafter"/>
</dbReference>
<feature type="domain" description="Myb-like" evidence="2">
    <location>
        <begin position="131"/>
        <end position="181"/>
    </location>
</feature>
<feature type="compositionally biased region" description="Basic and acidic residues" evidence="1">
    <location>
        <begin position="512"/>
        <end position="521"/>
    </location>
</feature>